<gene>
    <name evidence="3" type="ORF">ONZ51_g7027</name>
</gene>
<feature type="region of interest" description="Disordered" evidence="1">
    <location>
        <begin position="144"/>
        <end position="165"/>
    </location>
</feature>
<feature type="domain" description="BTB" evidence="2">
    <location>
        <begin position="194"/>
        <end position="309"/>
    </location>
</feature>
<dbReference type="Proteomes" id="UP001215151">
    <property type="component" value="Unassembled WGS sequence"/>
</dbReference>
<feature type="compositionally biased region" description="Low complexity" evidence="1">
    <location>
        <begin position="151"/>
        <end position="165"/>
    </location>
</feature>
<sequence length="521" mass="57470">MDAIVLAITWYRTAEVVLAAKRAKMQGSLVSVMLRDGTTYFALALALNVADIVTIIMGANSIVWEVVVINSVTMTRFMLNLRVADALSCGDEVSTLWVQQLQLRSSNALGVLGGTMEFAAPASYDGDPDLHDIMSATALTPGSADVRISQPSTSTSTPVESTPSEATAVEIAVSPEVARISSPLPDDEFWLEDGNLTLIAGNVEFKVYKGPLISSSPVFKDMLSLPQPATSGVPSTSQCTCGYAPALVHVSDTPEDLRHLLRALVPGKTPRVVPEDPSYNAVSACLRLGHKYEMDHIVQRCLDYLKKHFVDCYETWPRIDPPRPPAFQGIHCIGVVNIARSMNFECLLPTALMGCCMLEAAEITNGFTREDGVREMLSSEDLGRCFIGRANLMQANTLATLKLFNQTLSEGCTRRDVCAAVFLRLLDELRSHEKVVCTLDWYKYWSDYVDGRDNDRRLCPHCYTMLHEREKQQHREIWRKLPDLMGVSVESWAVEPSTPPQADPQADDTQASRLVLPHGFS</sequence>
<dbReference type="Pfam" id="PF00651">
    <property type="entry name" value="BTB"/>
    <property type="match status" value="1"/>
</dbReference>
<comment type="caution">
    <text evidence="3">The sequence shown here is derived from an EMBL/GenBank/DDBJ whole genome shotgun (WGS) entry which is preliminary data.</text>
</comment>
<name>A0AAD7X7U9_9APHY</name>
<accession>A0AAD7X7U9</accession>
<evidence type="ECO:0000259" key="2">
    <source>
        <dbReference type="SMART" id="SM00225"/>
    </source>
</evidence>
<dbReference type="AlphaFoldDB" id="A0AAD7X7U9"/>
<evidence type="ECO:0000313" key="4">
    <source>
        <dbReference type="Proteomes" id="UP001215151"/>
    </source>
</evidence>
<keyword evidence="4" id="KW-1185">Reference proteome</keyword>
<evidence type="ECO:0000256" key="1">
    <source>
        <dbReference type="SAM" id="MobiDB-lite"/>
    </source>
</evidence>
<dbReference type="Gene3D" id="3.30.710.10">
    <property type="entry name" value="Potassium Channel Kv1.1, Chain A"/>
    <property type="match status" value="1"/>
</dbReference>
<dbReference type="EMBL" id="JAPEVG010000179">
    <property type="protein sequence ID" value="KAJ8474725.1"/>
    <property type="molecule type" value="Genomic_DNA"/>
</dbReference>
<protein>
    <recommendedName>
        <fullName evidence="2">BTB domain-containing protein</fullName>
    </recommendedName>
</protein>
<dbReference type="SUPFAM" id="SSF54695">
    <property type="entry name" value="POZ domain"/>
    <property type="match status" value="1"/>
</dbReference>
<dbReference type="SMART" id="SM00225">
    <property type="entry name" value="BTB"/>
    <property type="match status" value="1"/>
</dbReference>
<proteinExistence type="predicted"/>
<dbReference type="InterPro" id="IPR000210">
    <property type="entry name" value="BTB/POZ_dom"/>
</dbReference>
<organism evidence="3 4">
    <name type="scientific">Trametes cubensis</name>
    <dbReference type="NCBI Taxonomy" id="1111947"/>
    <lineage>
        <taxon>Eukaryota</taxon>
        <taxon>Fungi</taxon>
        <taxon>Dikarya</taxon>
        <taxon>Basidiomycota</taxon>
        <taxon>Agaricomycotina</taxon>
        <taxon>Agaricomycetes</taxon>
        <taxon>Polyporales</taxon>
        <taxon>Polyporaceae</taxon>
        <taxon>Trametes</taxon>
    </lineage>
</organism>
<evidence type="ECO:0000313" key="3">
    <source>
        <dbReference type="EMBL" id="KAJ8474725.1"/>
    </source>
</evidence>
<reference evidence="3" key="1">
    <citation type="submission" date="2022-11" db="EMBL/GenBank/DDBJ databases">
        <title>Genome Sequence of Cubamyces cubensis.</title>
        <authorList>
            <person name="Buettner E."/>
        </authorList>
    </citation>
    <scope>NUCLEOTIDE SEQUENCE</scope>
    <source>
        <strain evidence="3">MPL-01</strain>
    </source>
</reference>
<dbReference type="InterPro" id="IPR011333">
    <property type="entry name" value="SKP1/BTB/POZ_sf"/>
</dbReference>